<evidence type="ECO:0000259" key="9">
    <source>
        <dbReference type="SMART" id="SM00062"/>
    </source>
</evidence>
<dbReference type="InterPro" id="IPR001638">
    <property type="entry name" value="Solute-binding_3/MltF_N"/>
</dbReference>
<dbReference type="CDD" id="cd13553">
    <property type="entry name" value="PBP2_NrtA_CpmA_like"/>
    <property type="match status" value="1"/>
</dbReference>
<name>A0A812F1Y2_9ARCH</name>
<gene>
    <name evidence="10" type="ORF">NUZ5A_50514</name>
</gene>
<dbReference type="PANTHER" id="PTHR30024">
    <property type="entry name" value="ALIPHATIC SULFONATES-BINDING PROTEIN-RELATED"/>
    <property type="match status" value="1"/>
</dbReference>
<dbReference type="SUPFAM" id="SSF53850">
    <property type="entry name" value="Periplasmic binding protein-like II"/>
    <property type="match status" value="1"/>
</dbReference>
<evidence type="ECO:0000256" key="3">
    <source>
        <dbReference type="ARBA" id="ARBA00010742"/>
    </source>
</evidence>
<evidence type="ECO:0000256" key="4">
    <source>
        <dbReference type="ARBA" id="ARBA00022448"/>
    </source>
</evidence>
<comment type="caution">
    <text evidence="10">The sequence shown here is derived from an EMBL/GenBank/DDBJ whole genome shotgun (WGS) entry which is preliminary data.</text>
</comment>
<sequence length="333" mass="35950">MKIPILAGIAIAMVGILAIMVLGSAQPDSDQNRVRVAFFANIAHAVPIVGIENGEFASHLGDVPIQPIIVDSGPQAIEALFANSADMAYVGPSPFINGYVKSGGEGLKILSGAASNGASFVVQKDTDILSAADFAGKKIAAPSIGNTQDVSLRTFLSENGLKPAEKGGNVIVYNIANSEIFTLFAKGEIDGAWVPEPLATILVEQLGGKRLFNEEDLWPNKQFSSVLLIARSDFVEKHPEIVKRWIEAHKKTIKWINEKPRETEITFIDFYKKHTGKMLPESIVHGAFSNIIITEDANSESIRVFAERANSLGYLGRHGYNLDGAFYQAQAGV</sequence>
<proteinExistence type="inferred from homology"/>
<dbReference type="EMBL" id="CAJNAQ010000005">
    <property type="protein sequence ID" value="CAE6496283.1"/>
    <property type="molecule type" value="Genomic_DNA"/>
</dbReference>
<comment type="subcellular location">
    <subcellularLocation>
        <location evidence="1">Endomembrane system</location>
    </subcellularLocation>
    <subcellularLocation>
        <location evidence="2">Periplasm</location>
    </subcellularLocation>
</comment>
<evidence type="ECO:0000256" key="6">
    <source>
        <dbReference type="ARBA" id="ARBA00022519"/>
    </source>
</evidence>
<dbReference type="Proteomes" id="UP000655759">
    <property type="component" value="Unassembled WGS sequence"/>
</dbReference>
<evidence type="ECO:0000256" key="5">
    <source>
        <dbReference type="ARBA" id="ARBA00022475"/>
    </source>
</evidence>
<dbReference type="SMART" id="SM00062">
    <property type="entry name" value="PBPb"/>
    <property type="match status" value="1"/>
</dbReference>
<dbReference type="InterPro" id="IPR044527">
    <property type="entry name" value="NrtA/CpmA_ABC-bd_dom"/>
</dbReference>
<keyword evidence="8" id="KW-0472">Membrane</keyword>
<evidence type="ECO:0000313" key="10">
    <source>
        <dbReference type="EMBL" id="CAE6496283.1"/>
    </source>
</evidence>
<dbReference type="PANTHER" id="PTHR30024:SF47">
    <property type="entry name" value="TAURINE-BINDING PERIPLASMIC PROTEIN"/>
    <property type="match status" value="1"/>
</dbReference>
<dbReference type="RefSeq" id="WP_205099526.1">
    <property type="nucleotide sequence ID" value="NZ_CAJNAQ010000005.1"/>
</dbReference>
<organism evidence="10 11">
    <name type="scientific">Candidatus Nitrosotenuis uzonensis</name>
    <dbReference type="NCBI Taxonomy" id="1407055"/>
    <lineage>
        <taxon>Archaea</taxon>
        <taxon>Nitrososphaerota</taxon>
        <taxon>Candidatus Nitrosotenuis</taxon>
    </lineage>
</organism>
<feature type="domain" description="Solute-binding protein family 3/N-terminal" evidence="9">
    <location>
        <begin position="33"/>
        <end position="259"/>
    </location>
</feature>
<reference evidence="10" key="1">
    <citation type="submission" date="2021-02" db="EMBL/GenBank/DDBJ databases">
        <authorList>
            <person name="Han P."/>
        </authorList>
    </citation>
    <scope>NUCLEOTIDE SEQUENCE</scope>
    <source>
        <strain evidence="10">Candidatus Nitrosotenuis uzonensis 5A</strain>
    </source>
</reference>
<evidence type="ECO:0000256" key="7">
    <source>
        <dbReference type="ARBA" id="ARBA00022729"/>
    </source>
</evidence>
<comment type="similarity">
    <text evidence="3">Belongs to the bacterial solute-binding protein SsuA/TauA family.</text>
</comment>
<dbReference type="GO" id="GO:0042597">
    <property type="term" value="C:periplasmic space"/>
    <property type="evidence" value="ECO:0007669"/>
    <property type="project" value="UniProtKB-SubCell"/>
</dbReference>
<keyword evidence="5" id="KW-1003">Cell membrane</keyword>
<evidence type="ECO:0000256" key="1">
    <source>
        <dbReference type="ARBA" id="ARBA00004308"/>
    </source>
</evidence>
<keyword evidence="10" id="KW-0449">Lipoprotein</keyword>
<keyword evidence="4" id="KW-0813">Transport</keyword>
<keyword evidence="6" id="KW-0997">Cell inner membrane</keyword>
<dbReference type="GO" id="GO:0012505">
    <property type="term" value="C:endomembrane system"/>
    <property type="evidence" value="ECO:0007669"/>
    <property type="project" value="UniProtKB-SubCell"/>
</dbReference>
<protein>
    <submittedName>
        <fullName evidence="10">Putative NLPA lipoprotein</fullName>
    </submittedName>
</protein>
<evidence type="ECO:0000256" key="8">
    <source>
        <dbReference type="ARBA" id="ARBA00023136"/>
    </source>
</evidence>
<evidence type="ECO:0000256" key="2">
    <source>
        <dbReference type="ARBA" id="ARBA00004418"/>
    </source>
</evidence>
<dbReference type="Gene3D" id="3.40.190.10">
    <property type="entry name" value="Periplasmic binding protein-like II"/>
    <property type="match status" value="2"/>
</dbReference>
<dbReference type="AlphaFoldDB" id="A0A812F1Y2"/>
<accession>A0A812F1Y2</accession>
<evidence type="ECO:0000313" key="11">
    <source>
        <dbReference type="Proteomes" id="UP000655759"/>
    </source>
</evidence>
<dbReference type="Pfam" id="PF13379">
    <property type="entry name" value="NMT1_2"/>
    <property type="match status" value="1"/>
</dbReference>
<keyword evidence="7" id="KW-0732">Signal</keyword>